<gene>
    <name evidence="2" type="ORF">ABIF29_008424</name>
</gene>
<evidence type="ECO:0000313" key="2">
    <source>
        <dbReference type="EMBL" id="MEY9321625.1"/>
    </source>
</evidence>
<dbReference type="EMBL" id="JBGBZA010000002">
    <property type="protein sequence ID" value="MEY9321625.1"/>
    <property type="molecule type" value="Genomic_DNA"/>
</dbReference>
<keyword evidence="3" id="KW-1185">Reference proteome</keyword>
<sequence>MRVSIRGCNQFISGRSVRGDNPSPGFALAKPPSPTRGEGAPVARLAPHGATVTGEKSTNQLFGCTKPLTFGLIARGATSWAT</sequence>
<protein>
    <submittedName>
        <fullName evidence="2">Uncharacterized protein</fullName>
    </submittedName>
</protein>
<evidence type="ECO:0000256" key="1">
    <source>
        <dbReference type="SAM" id="MobiDB-lite"/>
    </source>
</evidence>
<name>A0ABV4FDS4_BRAEL</name>
<accession>A0ABV4FDS4</accession>
<organism evidence="2 3">
    <name type="scientific">Bradyrhizobium elkanii</name>
    <dbReference type="NCBI Taxonomy" id="29448"/>
    <lineage>
        <taxon>Bacteria</taxon>
        <taxon>Pseudomonadati</taxon>
        <taxon>Pseudomonadota</taxon>
        <taxon>Alphaproteobacteria</taxon>
        <taxon>Hyphomicrobiales</taxon>
        <taxon>Nitrobacteraceae</taxon>
        <taxon>Bradyrhizobium</taxon>
    </lineage>
</organism>
<proteinExistence type="predicted"/>
<reference evidence="2 3" key="1">
    <citation type="submission" date="2024-07" db="EMBL/GenBank/DDBJ databases">
        <title>Genomic Encyclopedia of Type Strains, Phase V (KMG-V): Genome sequencing to study the core and pangenomes of soil and plant-associated prokaryotes.</title>
        <authorList>
            <person name="Whitman W."/>
        </authorList>
    </citation>
    <scope>NUCLEOTIDE SEQUENCE [LARGE SCALE GENOMIC DNA]</scope>
    <source>
        <strain evidence="2 3">USDA 415</strain>
    </source>
</reference>
<comment type="caution">
    <text evidence="2">The sequence shown here is derived from an EMBL/GenBank/DDBJ whole genome shotgun (WGS) entry which is preliminary data.</text>
</comment>
<dbReference type="Proteomes" id="UP001565471">
    <property type="component" value="Unassembled WGS sequence"/>
</dbReference>
<feature type="region of interest" description="Disordered" evidence="1">
    <location>
        <begin position="13"/>
        <end position="42"/>
    </location>
</feature>
<evidence type="ECO:0000313" key="3">
    <source>
        <dbReference type="Proteomes" id="UP001565471"/>
    </source>
</evidence>